<dbReference type="EMBL" id="KB446564">
    <property type="protein sequence ID" value="EME77679.1"/>
    <property type="molecule type" value="Genomic_DNA"/>
</dbReference>
<dbReference type="AlphaFoldDB" id="M2ZEX6"/>
<dbReference type="InterPro" id="IPR011990">
    <property type="entry name" value="TPR-like_helical_dom_sf"/>
</dbReference>
<dbReference type="GO" id="GO:0032040">
    <property type="term" value="C:small-subunit processome"/>
    <property type="evidence" value="ECO:0007669"/>
    <property type="project" value="TreeGrafter"/>
</dbReference>
<feature type="domain" description="U3 small nucleolar RNA-associated protein 6 N-terminal" evidence="7">
    <location>
        <begin position="12"/>
        <end position="82"/>
    </location>
</feature>
<dbReference type="VEuPathDB" id="FungiDB:MYCFIDRAFT_45820"/>
<dbReference type="Pfam" id="PF08640">
    <property type="entry name" value="U3_assoc_6"/>
    <property type="match status" value="1"/>
</dbReference>
<dbReference type="RefSeq" id="XP_007931289.1">
    <property type="nucleotide sequence ID" value="XM_007933098.1"/>
</dbReference>
<evidence type="ECO:0000256" key="2">
    <source>
        <dbReference type="ARBA" id="ARBA00010734"/>
    </source>
</evidence>
<dbReference type="OrthoDB" id="28112at2759"/>
<feature type="region of interest" description="Disordered" evidence="6">
    <location>
        <begin position="395"/>
        <end position="415"/>
    </location>
</feature>
<evidence type="ECO:0000256" key="5">
    <source>
        <dbReference type="ARBA" id="ARBA00023242"/>
    </source>
</evidence>
<evidence type="ECO:0000313" key="8">
    <source>
        <dbReference type="EMBL" id="EME77679.1"/>
    </source>
</evidence>
<dbReference type="SUPFAM" id="SSF48452">
    <property type="entry name" value="TPR-like"/>
    <property type="match status" value="1"/>
</dbReference>
<dbReference type="Gene3D" id="1.25.40.10">
    <property type="entry name" value="Tetratricopeptide repeat domain"/>
    <property type="match status" value="1"/>
</dbReference>
<dbReference type="SMART" id="SM00386">
    <property type="entry name" value="HAT"/>
    <property type="match status" value="4"/>
</dbReference>
<organism evidence="8 9">
    <name type="scientific">Pseudocercospora fijiensis (strain CIRAD86)</name>
    <name type="common">Black leaf streak disease fungus</name>
    <name type="synonym">Mycosphaerella fijiensis</name>
    <dbReference type="NCBI Taxonomy" id="383855"/>
    <lineage>
        <taxon>Eukaryota</taxon>
        <taxon>Fungi</taxon>
        <taxon>Dikarya</taxon>
        <taxon>Ascomycota</taxon>
        <taxon>Pezizomycotina</taxon>
        <taxon>Dothideomycetes</taxon>
        <taxon>Dothideomycetidae</taxon>
        <taxon>Mycosphaerellales</taxon>
        <taxon>Mycosphaerellaceae</taxon>
        <taxon>Pseudocercospora</taxon>
    </lineage>
</organism>
<dbReference type="InterPro" id="IPR003107">
    <property type="entry name" value="HAT"/>
</dbReference>
<evidence type="ECO:0000259" key="7">
    <source>
        <dbReference type="Pfam" id="PF08640"/>
    </source>
</evidence>
<dbReference type="GO" id="GO:0034388">
    <property type="term" value="C:Pwp2p-containing subcomplex of 90S preribosome"/>
    <property type="evidence" value="ECO:0007669"/>
    <property type="project" value="TreeGrafter"/>
</dbReference>
<dbReference type="eggNOG" id="KOG2396">
    <property type="taxonomic scope" value="Eukaryota"/>
</dbReference>
<dbReference type="KEGG" id="pfj:MYCFIDRAFT_45820"/>
<evidence type="ECO:0000256" key="1">
    <source>
        <dbReference type="ARBA" id="ARBA00004604"/>
    </source>
</evidence>
<evidence type="ECO:0000256" key="4">
    <source>
        <dbReference type="ARBA" id="ARBA00022737"/>
    </source>
</evidence>
<evidence type="ECO:0000256" key="6">
    <source>
        <dbReference type="SAM" id="MobiDB-lite"/>
    </source>
</evidence>
<dbReference type="GO" id="GO:0030515">
    <property type="term" value="F:snoRNA binding"/>
    <property type="evidence" value="ECO:0007669"/>
    <property type="project" value="InterPro"/>
</dbReference>
<sequence>MAAASDKARFYLEQYVPELREYESKGIFSRDEIASITSKRSEFEHTLNARGSSPGDYVRYATYEMNLHALRKKRCRRLGIKSSSFSGQRTVFFVLDRATKKFPGDLALWMQYINFCKKEKANKKLAKVFTSLLRLHPKEYGLWVLAAKHYAETQADMATARNYMQRGLRFCKEDLKLWLEYLKLEMLYLAKIAARRKILGLDEKHEQEVDEDENIITLPSITADDLEPASDDENAKKGVEEVNEDLIKRLENAPAFTGGIPIAIFDSAMKQLGSKASEAAENFFDLISTFNQVPSASRILDHILDWLRQNASSSIETIICEAKRELFSVDSTSAHFPPALSKSLARIKSGSTRLQDKQQPALSEKAVFFLVPLVENTDDMDEDIRKVLETSVKRHLRATSATPRKPGGQKSGPEVIATALQNQGKQQQAGQVLRLAADAGVKR</sequence>
<keyword evidence="9" id="KW-1185">Reference proteome</keyword>
<comment type="similarity">
    <text evidence="2">Belongs to the UTP6 family.</text>
</comment>
<dbReference type="HOGENOM" id="CLU_026025_3_1_1"/>
<gene>
    <name evidence="8" type="ORF">MYCFIDRAFT_45820</name>
</gene>
<dbReference type="PANTHER" id="PTHR23271:SF1">
    <property type="entry name" value="U3 SMALL NUCLEOLAR RNA-ASSOCIATED PROTEIN 6 HOMOLOG"/>
    <property type="match status" value="1"/>
</dbReference>
<keyword evidence="4" id="KW-0677">Repeat</keyword>
<dbReference type="InterPro" id="IPR013949">
    <property type="entry name" value="Utp6"/>
</dbReference>
<evidence type="ECO:0000313" key="9">
    <source>
        <dbReference type="Proteomes" id="UP000016932"/>
    </source>
</evidence>
<comment type="subcellular location">
    <subcellularLocation>
        <location evidence="1">Nucleus</location>
        <location evidence="1">Nucleolus</location>
    </subcellularLocation>
</comment>
<protein>
    <recommendedName>
        <fullName evidence="7">U3 small nucleolar RNA-associated protein 6 N-terminal domain-containing protein</fullName>
    </recommendedName>
</protein>
<dbReference type="GO" id="GO:0000462">
    <property type="term" value="P:maturation of SSU-rRNA from tricistronic rRNA transcript (SSU-rRNA, 5.8S rRNA, LSU-rRNA)"/>
    <property type="evidence" value="ECO:0007669"/>
    <property type="project" value="InterPro"/>
</dbReference>
<dbReference type="Pfam" id="PF23240">
    <property type="entry name" value="HAT_PRP39_N"/>
    <property type="match status" value="1"/>
</dbReference>
<dbReference type="Proteomes" id="UP000016932">
    <property type="component" value="Unassembled WGS sequence"/>
</dbReference>
<dbReference type="GeneID" id="19339658"/>
<reference evidence="8 9" key="1">
    <citation type="journal article" date="2012" name="PLoS Pathog.">
        <title>Diverse lifestyles and strategies of plant pathogenesis encoded in the genomes of eighteen Dothideomycetes fungi.</title>
        <authorList>
            <person name="Ohm R.A."/>
            <person name="Feau N."/>
            <person name="Henrissat B."/>
            <person name="Schoch C.L."/>
            <person name="Horwitz B.A."/>
            <person name="Barry K.W."/>
            <person name="Condon B.J."/>
            <person name="Copeland A.C."/>
            <person name="Dhillon B."/>
            <person name="Glaser F."/>
            <person name="Hesse C.N."/>
            <person name="Kosti I."/>
            <person name="LaButti K."/>
            <person name="Lindquist E.A."/>
            <person name="Lucas S."/>
            <person name="Salamov A.A."/>
            <person name="Bradshaw R.E."/>
            <person name="Ciuffetti L."/>
            <person name="Hamelin R.C."/>
            <person name="Kema G.H.J."/>
            <person name="Lawrence C."/>
            <person name="Scott J.A."/>
            <person name="Spatafora J.W."/>
            <person name="Turgeon B.G."/>
            <person name="de Wit P.J.G.M."/>
            <person name="Zhong S."/>
            <person name="Goodwin S.B."/>
            <person name="Grigoriev I.V."/>
        </authorList>
    </citation>
    <scope>NUCLEOTIDE SEQUENCE [LARGE SCALE GENOMIC DNA]</scope>
    <source>
        <strain evidence="8 9">CIRAD86</strain>
    </source>
</reference>
<proteinExistence type="inferred from homology"/>
<evidence type="ECO:0000256" key="3">
    <source>
        <dbReference type="ARBA" id="ARBA00022552"/>
    </source>
</evidence>
<name>M2ZEX6_PSEFD</name>
<dbReference type="PANTHER" id="PTHR23271">
    <property type="entry name" value="HEPATOCELLULAR CARCINOMA-ASSOCIATED ANTIGEN 66"/>
    <property type="match status" value="1"/>
</dbReference>
<dbReference type="STRING" id="383855.M2ZEX6"/>
<accession>M2ZEX6</accession>
<keyword evidence="3" id="KW-0698">rRNA processing</keyword>
<dbReference type="InterPro" id="IPR055347">
    <property type="entry name" value="UTP6_N"/>
</dbReference>
<keyword evidence="5" id="KW-0539">Nucleus</keyword>